<reference evidence="6" key="1">
    <citation type="submission" date="2022-12" db="EMBL/GenBank/DDBJ databases">
        <title>Reference genome sequencing for broad-spectrum identification of bacterial and archaeal isolates by mass spectrometry.</title>
        <authorList>
            <person name="Sekiguchi Y."/>
            <person name="Tourlousse D.M."/>
        </authorList>
    </citation>
    <scope>NUCLEOTIDE SEQUENCE</scope>
    <source>
        <strain evidence="6">14</strain>
    </source>
</reference>
<dbReference type="PROSITE" id="PS01081">
    <property type="entry name" value="HTH_TETR_1"/>
    <property type="match status" value="1"/>
</dbReference>
<keyword evidence="3" id="KW-0804">Transcription</keyword>
<dbReference type="Pfam" id="PF00440">
    <property type="entry name" value="TetR_N"/>
    <property type="match status" value="1"/>
</dbReference>
<evidence type="ECO:0000256" key="2">
    <source>
        <dbReference type="ARBA" id="ARBA00023125"/>
    </source>
</evidence>
<dbReference type="GO" id="GO:0000976">
    <property type="term" value="F:transcription cis-regulatory region binding"/>
    <property type="evidence" value="ECO:0007669"/>
    <property type="project" value="TreeGrafter"/>
</dbReference>
<name>A0A9W6CTQ4_9MICO</name>
<organism evidence="6 7">
    <name type="scientific">Agromyces rhizosphaerae</name>
    <dbReference type="NCBI Taxonomy" id="88374"/>
    <lineage>
        <taxon>Bacteria</taxon>
        <taxon>Bacillati</taxon>
        <taxon>Actinomycetota</taxon>
        <taxon>Actinomycetes</taxon>
        <taxon>Micrococcales</taxon>
        <taxon>Microbacteriaceae</taxon>
        <taxon>Agromyces</taxon>
    </lineage>
</organism>
<dbReference type="SUPFAM" id="SSF46689">
    <property type="entry name" value="Homeodomain-like"/>
    <property type="match status" value="1"/>
</dbReference>
<dbReference type="RefSeq" id="WP_281882171.1">
    <property type="nucleotide sequence ID" value="NZ_BSDP01000001.1"/>
</dbReference>
<evidence type="ECO:0000313" key="7">
    <source>
        <dbReference type="Proteomes" id="UP001144396"/>
    </source>
</evidence>
<dbReference type="Gene3D" id="1.10.10.60">
    <property type="entry name" value="Homeodomain-like"/>
    <property type="match status" value="1"/>
</dbReference>
<dbReference type="PANTHER" id="PTHR30055">
    <property type="entry name" value="HTH-TYPE TRANSCRIPTIONAL REGULATOR RUTR"/>
    <property type="match status" value="1"/>
</dbReference>
<dbReference type="Proteomes" id="UP001144396">
    <property type="component" value="Unassembled WGS sequence"/>
</dbReference>
<protein>
    <submittedName>
        <fullName evidence="6">TetR family transcriptional regulator</fullName>
    </submittedName>
</protein>
<evidence type="ECO:0000259" key="5">
    <source>
        <dbReference type="PROSITE" id="PS50977"/>
    </source>
</evidence>
<dbReference type="EMBL" id="BSDP01000001">
    <property type="protein sequence ID" value="GLI26172.1"/>
    <property type="molecule type" value="Genomic_DNA"/>
</dbReference>
<dbReference type="PROSITE" id="PS50977">
    <property type="entry name" value="HTH_TETR_2"/>
    <property type="match status" value="1"/>
</dbReference>
<dbReference type="InterPro" id="IPR023772">
    <property type="entry name" value="DNA-bd_HTH_TetR-type_CS"/>
</dbReference>
<dbReference type="InterPro" id="IPR009057">
    <property type="entry name" value="Homeodomain-like_sf"/>
</dbReference>
<gene>
    <name evidence="6" type="ORF">ARHIZOSPH14_04140</name>
</gene>
<dbReference type="Gene3D" id="1.10.357.10">
    <property type="entry name" value="Tetracycline Repressor, domain 2"/>
    <property type="match status" value="1"/>
</dbReference>
<dbReference type="InterPro" id="IPR001647">
    <property type="entry name" value="HTH_TetR"/>
</dbReference>
<keyword evidence="7" id="KW-1185">Reference proteome</keyword>
<evidence type="ECO:0000256" key="1">
    <source>
        <dbReference type="ARBA" id="ARBA00023015"/>
    </source>
</evidence>
<sequence length="212" mass="23777">MGRDTIEPGLRERKRRATRHAIQLAALRLTRERGFDHVTVEEITRAADVSPRTFFNYFPSKTAALTGDVPSFPEAAAELFADAGPTGRMADDLGELFAAVVEEQADDLEVVTLRREVMQEHPQLMESQFAGLMAFEDRLRGLVARRLEVTDPGLAADPAARDDRTMLVAMTTVGVITYAWRSWAEQLGPAKPLETRMQEAFRRVYEVLAETR</sequence>
<dbReference type="PANTHER" id="PTHR30055:SF238">
    <property type="entry name" value="MYCOFACTOCIN BIOSYNTHESIS TRANSCRIPTIONAL REGULATOR MFTR-RELATED"/>
    <property type="match status" value="1"/>
</dbReference>
<evidence type="ECO:0000313" key="6">
    <source>
        <dbReference type="EMBL" id="GLI26172.1"/>
    </source>
</evidence>
<feature type="domain" description="HTH tetR-type" evidence="5">
    <location>
        <begin position="16"/>
        <end position="76"/>
    </location>
</feature>
<keyword evidence="2 4" id="KW-0238">DNA-binding</keyword>
<evidence type="ECO:0000256" key="4">
    <source>
        <dbReference type="PROSITE-ProRule" id="PRU00335"/>
    </source>
</evidence>
<dbReference type="AlphaFoldDB" id="A0A9W6CTQ4"/>
<evidence type="ECO:0000256" key="3">
    <source>
        <dbReference type="ARBA" id="ARBA00023163"/>
    </source>
</evidence>
<comment type="caution">
    <text evidence="6">The sequence shown here is derived from an EMBL/GenBank/DDBJ whole genome shotgun (WGS) entry which is preliminary data.</text>
</comment>
<dbReference type="InterPro" id="IPR050109">
    <property type="entry name" value="HTH-type_TetR-like_transc_reg"/>
</dbReference>
<accession>A0A9W6CTQ4</accession>
<keyword evidence="1" id="KW-0805">Transcription regulation</keyword>
<proteinExistence type="predicted"/>
<feature type="DNA-binding region" description="H-T-H motif" evidence="4">
    <location>
        <begin position="39"/>
        <end position="58"/>
    </location>
</feature>
<dbReference type="GO" id="GO:0003700">
    <property type="term" value="F:DNA-binding transcription factor activity"/>
    <property type="evidence" value="ECO:0007669"/>
    <property type="project" value="TreeGrafter"/>
</dbReference>